<evidence type="ECO:0000313" key="2">
    <source>
        <dbReference type="EMBL" id="ERJ11924.1"/>
    </source>
</evidence>
<organism evidence="2 3">
    <name type="scientific">Haloplasma contractile SSD-17B</name>
    <dbReference type="NCBI Taxonomy" id="1033810"/>
    <lineage>
        <taxon>Bacteria</taxon>
        <taxon>Bacillati</taxon>
        <taxon>Mycoplasmatota</taxon>
        <taxon>Mollicutes</taxon>
        <taxon>Haloplasmatales</taxon>
        <taxon>Haloplasmataceae</taxon>
        <taxon>Haloplasma</taxon>
    </lineage>
</organism>
<reference evidence="2 3" key="2">
    <citation type="journal article" date="2013" name="PLoS ONE">
        <title>INDIGO - INtegrated Data Warehouse of MIcrobial GenOmes with Examples from the Red Sea Extremophiles.</title>
        <authorList>
            <person name="Alam I."/>
            <person name="Antunes A."/>
            <person name="Kamau A.A."/>
            <person name="Ba Alawi W."/>
            <person name="Kalkatawi M."/>
            <person name="Stingl U."/>
            <person name="Bajic V.B."/>
        </authorList>
    </citation>
    <scope>NUCLEOTIDE SEQUENCE [LARGE SCALE GENOMIC DNA]</scope>
    <source>
        <strain evidence="2 3">SSD-17B</strain>
    </source>
</reference>
<evidence type="ECO:0000313" key="3">
    <source>
        <dbReference type="Proteomes" id="UP000005707"/>
    </source>
</evidence>
<dbReference type="RefSeq" id="WP_008827420.1">
    <property type="nucleotide sequence ID" value="NZ_AFNU02000007.1"/>
</dbReference>
<gene>
    <name evidence="2" type="ORF">HLPCO_002164</name>
</gene>
<dbReference type="Proteomes" id="UP000005707">
    <property type="component" value="Unassembled WGS sequence"/>
</dbReference>
<dbReference type="AlphaFoldDB" id="U2FL40"/>
<keyword evidence="1" id="KW-1133">Transmembrane helix</keyword>
<feature type="transmembrane region" description="Helical" evidence="1">
    <location>
        <begin position="20"/>
        <end position="47"/>
    </location>
</feature>
<dbReference type="OrthoDB" id="2943819at2"/>
<evidence type="ECO:0000256" key="1">
    <source>
        <dbReference type="SAM" id="Phobius"/>
    </source>
</evidence>
<reference evidence="2 3" key="1">
    <citation type="journal article" date="2011" name="J. Bacteriol.">
        <title>Genome sequence of Haloplasma contractile, an unusual contractile bacterium from a deep-sea anoxic brine lake.</title>
        <authorList>
            <person name="Antunes A."/>
            <person name="Alam I."/>
            <person name="El Dorry H."/>
            <person name="Siam R."/>
            <person name="Robertson A."/>
            <person name="Bajic V.B."/>
            <person name="Stingl U."/>
        </authorList>
    </citation>
    <scope>NUCLEOTIDE SEQUENCE [LARGE SCALE GENOMIC DNA]</scope>
    <source>
        <strain evidence="2 3">SSD-17B</strain>
    </source>
</reference>
<sequence>MGYDTDEVVSVGTWFGLTLLLGVVAMIPFVGILIAIVILLILAFSDVNKNVQNWAKASLIWYIIAFVIGIILGVALISSMSGVSMSDMFSHLLSWF</sequence>
<feature type="transmembrane region" description="Helical" evidence="1">
    <location>
        <begin position="59"/>
        <end position="80"/>
    </location>
</feature>
<comment type="caution">
    <text evidence="2">The sequence shown here is derived from an EMBL/GenBank/DDBJ whole genome shotgun (WGS) entry which is preliminary data.</text>
</comment>
<keyword evidence="3" id="KW-1185">Reference proteome</keyword>
<dbReference type="InParanoid" id="U2FL40"/>
<protein>
    <submittedName>
        <fullName evidence="2">Uncharacterized protein</fullName>
    </submittedName>
</protein>
<keyword evidence="1" id="KW-0472">Membrane</keyword>
<name>U2FL40_9MOLU</name>
<accession>U2FL40</accession>
<proteinExistence type="predicted"/>
<keyword evidence="1" id="KW-0812">Transmembrane</keyword>
<dbReference type="EMBL" id="AFNU02000007">
    <property type="protein sequence ID" value="ERJ11924.1"/>
    <property type="molecule type" value="Genomic_DNA"/>
</dbReference>